<dbReference type="Proteomes" id="UP000193642">
    <property type="component" value="Unassembled WGS sequence"/>
</dbReference>
<dbReference type="PANTHER" id="PTHR46187:SF3">
    <property type="entry name" value="ALKALINE CERAMIDASE 3"/>
    <property type="match status" value="1"/>
</dbReference>
<dbReference type="EMBL" id="MCGO01000030">
    <property type="protein sequence ID" value="ORY42024.1"/>
    <property type="molecule type" value="Genomic_DNA"/>
</dbReference>
<keyword evidence="3" id="KW-0812">Transmembrane</keyword>
<dbReference type="GO" id="GO:0016811">
    <property type="term" value="F:hydrolase activity, acting on carbon-nitrogen (but not peptide) bonds, in linear amides"/>
    <property type="evidence" value="ECO:0007669"/>
    <property type="project" value="InterPro"/>
</dbReference>
<evidence type="ECO:0000256" key="4">
    <source>
        <dbReference type="ARBA" id="ARBA00022801"/>
    </source>
</evidence>
<evidence type="ECO:0000256" key="6">
    <source>
        <dbReference type="ARBA" id="ARBA00023136"/>
    </source>
</evidence>
<dbReference type="AlphaFoldDB" id="A0A1Y2C568"/>
<evidence type="ECO:0000256" key="7">
    <source>
        <dbReference type="PIRSR" id="PIRSR608901-1"/>
    </source>
</evidence>
<dbReference type="PANTHER" id="PTHR46187">
    <property type="entry name" value="ALKALINE CERAMIDASE 3"/>
    <property type="match status" value="1"/>
</dbReference>
<dbReference type="GO" id="GO:0046872">
    <property type="term" value="F:metal ion binding"/>
    <property type="evidence" value="ECO:0007669"/>
    <property type="project" value="UniProtKB-KW"/>
</dbReference>
<dbReference type="GO" id="GO:0006672">
    <property type="term" value="P:ceramide metabolic process"/>
    <property type="evidence" value="ECO:0007669"/>
    <property type="project" value="InterPro"/>
</dbReference>
<dbReference type="GO" id="GO:0005789">
    <property type="term" value="C:endoplasmic reticulum membrane"/>
    <property type="evidence" value="ECO:0007669"/>
    <property type="project" value="TreeGrafter"/>
</dbReference>
<keyword evidence="7" id="KW-0479">Metal-binding</keyword>
<evidence type="ECO:0000256" key="3">
    <source>
        <dbReference type="ARBA" id="ARBA00022692"/>
    </source>
</evidence>
<dbReference type="STRING" id="329046.A0A1Y2C568"/>
<feature type="binding site" evidence="7">
    <location>
        <position position="46"/>
    </location>
    <ligand>
        <name>Ca(2+)</name>
        <dbReference type="ChEBI" id="CHEBI:29108"/>
    </ligand>
</feature>
<dbReference type="InterPro" id="IPR008901">
    <property type="entry name" value="ACER"/>
</dbReference>
<feature type="binding site" evidence="7">
    <location>
        <position position="45"/>
    </location>
    <ligand>
        <name>Ca(2+)</name>
        <dbReference type="ChEBI" id="CHEBI:29108"/>
    </ligand>
</feature>
<keyword evidence="6" id="KW-0472">Membrane</keyword>
<comment type="similarity">
    <text evidence="2">Belongs to the alkaline ceramidase family.</text>
</comment>
<reference evidence="8 9" key="1">
    <citation type="submission" date="2016-07" db="EMBL/GenBank/DDBJ databases">
        <title>Pervasive Adenine N6-methylation of Active Genes in Fungi.</title>
        <authorList>
            <consortium name="DOE Joint Genome Institute"/>
            <person name="Mondo S.J."/>
            <person name="Dannebaum R.O."/>
            <person name="Kuo R.C."/>
            <person name="Labutti K."/>
            <person name="Haridas S."/>
            <person name="Kuo A."/>
            <person name="Salamov A."/>
            <person name="Ahrendt S.R."/>
            <person name="Lipzen A."/>
            <person name="Sullivan W."/>
            <person name="Andreopoulos W.B."/>
            <person name="Clum A."/>
            <person name="Lindquist E."/>
            <person name="Daum C."/>
            <person name="Ramamoorthy G.K."/>
            <person name="Gryganskyi A."/>
            <person name="Culley D."/>
            <person name="Magnuson J.K."/>
            <person name="James T.Y."/>
            <person name="O'Malley M.A."/>
            <person name="Stajich J.E."/>
            <person name="Spatafora J.W."/>
            <person name="Visel A."/>
            <person name="Grigoriev I.V."/>
        </authorList>
    </citation>
    <scope>NUCLEOTIDE SEQUENCE [LARGE SCALE GENOMIC DNA]</scope>
    <source>
        <strain evidence="8 9">JEL800</strain>
    </source>
</reference>
<feature type="binding site" evidence="7">
    <location>
        <position position="48"/>
    </location>
    <ligand>
        <name>Ca(2+)</name>
        <dbReference type="ChEBI" id="CHEBI:29108"/>
    </ligand>
</feature>
<name>A0A1Y2C568_9FUNG</name>
<keyword evidence="5" id="KW-1133">Transmembrane helix</keyword>
<dbReference type="Pfam" id="PF05875">
    <property type="entry name" value="Ceramidase"/>
    <property type="match status" value="1"/>
</dbReference>
<comment type="subcellular location">
    <subcellularLocation>
        <location evidence="1">Membrane</location>
        <topology evidence="1">Multi-pass membrane protein</topology>
    </subcellularLocation>
</comment>
<organism evidence="8 9">
    <name type="scientific">Rhizoclosmatium globosum</name>
    <dbReference type="NCBI Taxonomy" id="329046"/>
    <lineage>
        <taxon>Eukaryota</taxon>
        <taxon>Fungi</taxon>
        <taxon>Fungi incertae sedis</taxon>
        <taxon>Chytridiomycota</taxon>
        <taxon>Chytridiomycota incertae sedis</taxon>
        <taxon>Chytridiomycetes</taxon>
        <taxon>Chytridiales</taxon>
        <taxon>Chytriomycetaceae</taxon>
        <taxon>Rhizoclosmatium</taxon>
    </lineage>
</organism>
<evidence type="ECO:0000313" key="8">
    <source>
        <dbReference type="EMBL" id="ORY42024.1"/>
    </source>
</evidence>
<evidence type="ECO:0000313" key="9">
    <source>
        <dbReference type="Proteomes" id="UP000193642"/>
    </source>
</evidence>
<evidence type="ECO:0000256" key="1">
    <source>
        <dbReference type="ARBA" id="ARBA00004141"/>
    </source>
</evidence>
<dbReference type="GO" id="GO:0071602">
    <property type="term" value="P:phytosphingosine biosynthetic process"/>
    <property type="evidence" value="ECO:0007669"/>
    <property type="project" value="TreeGrafter"/>
</dbReference>
<sequence>MKSNNKVLGLRNSVGNSSTCQKSMGFGLRPAGNDGYWGPVTSTLDWCEENYVVSEFLGEFWNSVSCSFHIIASICGIVCLYRLDVSEMRDTFRLPV</sequence>
<feature type="binding site" evidence="7">
    <location>
        <position position="50"/>
    </location>
    <ligand>
        <name>Ca(2+)</name>
        <dbReference type="ChEBI" id="CHEBI:29108"/>
    </ligand>
</feature>
<feature type="binding site" evidence="7">
    <location>
        <position position="59"/>
    </location>
    <ligand>
        <name>Ca(2+)</name>
        <dbReference type="ChEBI" id="CHEBI:29108"/>
    </ligand>
</feature>
<comment type="caution">
    <text evidence="8">The sequence shown here is derived from an EMBL/GenBank/DDBJ whole genome shotgun (WGS) entry which is preliminary data.</text>
</comment>
<keyword evidence="9" id="KW-1185">Reference proteome</keyword>
<protein>
    <submittedName>
        <fullName evidence="8">Uncharacterized protein</fullName>
    </submittedName>
</protein>
<gene>
    <name evidence="8" type="ORF">BCR33DRAFT_330036</name>
</gene>
<evidence type="ECO:0000256" key="5">
    <source>
        <dbReference type="ARBA" id="ARBA00022989"/>
    </source>
</evidence>
<proteinExistence type="inferred from homology"/>
<dbReference type="OrthoDB" id="187171at2759"/>
<keyword evidence="4" id="KW-0378">Hydrolase</keyword>
<evidence type="ECO:0000256" key="2">
    <source>
        <dbReference type="ARBA" id="ARBA00009780"/>
    </source>
</evidence>
<accession>A0A1Y2C568</accession>
<keyword evidence="7" id="KW-0106">Calcium</keyword>